<dbReference type="SMART" id="SM00554">
    <property type="entry name" value="FAS1"/>
    <property type="match status" value="2"/>
</dbReference>
<evidence type="ECO:0000256" key="7">
    <source>
        <dbReference type="ARBA" id="ARBA00023288"/>
    </source>
</evidence>
<evidence type="ECO:0000256" key="4">
    <source>
        <dbReference type="ARBA" id="ARBA00022622"/>
    </source>
</evidence>
<dbReference type="Pfam" id="PF02469">
    <property type="entry name" value="Fasciclin"/>
    <property type="match status" value="1"/>
</dbReference>
<dbReference type="EMBL" id="JAUIZM010000003">
    <property type="protein sequence ID" value="KAK1394542.1"/>
    <property type="molecule type" value="Genomic_DNA"/>
</dbReference>
<dbReference type="GO" id="GO:0098552">
    <property type="term" value="C:side of membrane"/>
    <property type="evidence" value="ECO:0007669"/>
    <property type="project" value="UniProtKB-KW"/>
</dbReference>
<dbReference type="Proteomes" id="UP001237642">
    <property type="component" value="Unassembled WGS sequence"/>
</dbReference>
<dbReference type="GO" id="GO:0009738">
    <property type="term" value="P:abscisic acid-activated signaling pathway"/>
    <property type="evidence" value="ECO:0007669"/>
    <property type="project" value="TreeGrafter"/>
</dbReference>
<proteinExistence type="inferred from homology"/>
<dbReference type="PANTHER" id="PTHR32382">
    <property type="entry name" value="FASCICLIN-LIKE ARABINOGALACTAN PROTEIN"/>
    <property type="match status" value="1"/>
</dbReference>
<feature type="transmembrane region" description="Helical" evidence="8">
    <location>
        <begin position="388"/>
        <end position="406"/>
    </location>
</feature>
<dbReference type="InterPro" id="IPR033254">
    <property type="entry name" value="Plant_FLA"/>
</dbReference>
<gene>
    <name evidence="10" type="ORF">POM88_013598</name>
</gene>
<keyword evidence="8" id="KW-0812">Transmembrane</keyword>
<keyword evidence="6 8" id="KW-0472">Membrane</keyword>
<dbReference type="GO" id="GO:0048354">
    <property type="term" value="P:mucilage biosynthetic process involved in seed coat development"/>
    <property type="evidence" value="ECO:0007669"/>
    <property type="project" value="TreeGrafter"/>
</dbReference>
<name>A0AAD8J255_9APIA</name>
<organism evidence="10 11">
    <name type="scientific">Heracleum sosnowskyi</name>
    <dbReference type="NCBI Taxonomy" id="360622"/>
    <lineage>
        <taxon>Eukaryota</taxon>
        <taxon>Viridiplantae</taxon>
        <taxon>Streptophyta</taxon>
        <taxon>Embryophyta</taxon>
        <taxon>Tracheophyta</taxon>
        <taxon>Spermatophyta</taxon>
        <taxon>Magnoliopsida</taxon>
        <taxon>eudicotyledons</taxon>
        <taxon>Gunneridae</taxon>
        <taxon>Pentapetalae</taxon>
        <taxon>asterids</taxon>
        <taxon>campanulids</taxon>
        <taxon>Apiales</taxon>
        <taxon>Apiaceae</taxon>
        <taxon>Apioideae</taxon>
        <taxon>apioid superclade</taxon>
        <taxon>Tordylieae</taxon>
        <taxon>Tordyliinae</taxon>
        <taxon>Heracleum</taxon>
    </lineage>
</organism>
<dbReference type="GO" id="GO:0009825">
    <property type="term" value="P:multidimensional cell growth"/>
    <property type="evidence" value="ECO:0007669"/>
    <property type="project" value="TreeGrafter"/>
</dbReference>
<feature type="domain" description="FAS1" evidence="9">
    <location>
        <begin position="189"/>
        <end position="334"/>
    </location>
</feature>
<keyword evidence="5" id="KW-0732">Signal</keyword>
<sequence>MVIITPLYSHSTPTLILYLLLLSTTTPTPSFSFNLTAILSPFPDLSRFSSLLLSTAVYDDLSTVTSLSLLALPNSLLSSPPNNIADILRYHVLLQFLSPSDLRHLPPSGRLISTLLTTQSNSVPASVNITRDTDTNLINIAPSDNEASNITVTSCVKSIPYNVSIYIVNAMLIPTSVDIMASESQPLLGLNVTKALIDGHDFNVAASMLQASGVSDELESDETGAGITLFIPTDDSFADLLPTVKIQSLTADKKAVLLKFHVLHSYYPLGSLESIVNPVQPTLATELVGAGDYTLNISRVNGSVAINTGLIQASVTQTVFDEKPIAIFGINSVLLPKEIFGNIPIKMTTPLLTTLPGVVVPPETKTEFESPTQLPVVDGSGATRRVGLGRYIVSMYCTILVFLFLLV</sequence>
<keyword evidence="3" id="KW-1003">Cell membrane</keyword>
<evidence type="ECO:0000256" key="6">
    <source>
        <dbReference type="ARBA" id="ARBA00023136"/>
    </source>
</evidence>
<evidence type="ECO:0000256" key="3">
    <source>
        <dbReference type="ARBA" id="ARBA00022475"/>
    </source>
</evidence>
<dbReference type="PROSITE" id="PS50213">
    <property type="entry name" value="FAS1"/>
    <property type="match status" value="2"/>
</dbReference>
<keyword evidence="8" id="KW-1133">Transmembrane helix</keyword>
<comment type="caution">
    <text evidence="10">The sequence shown here is derived from an EMBL/GenBank/DDBJ whole genome shotgun (WGS) entry which is preliminary data.</text>
</comment>
<keyword evidence="4" id="KW-0336">GPI-anchor</keyword>
<evidence type="ECO:0000313" key="11">
    <source>
        <dbReference type="Proteomes" id="UP001237642"/>
    </source>
</evidence>
<comment type="similarity">
    <text evidence="2">Belongs to the fasciclin-like AGP family.</text>
</comment>
<dbReference type="AlphaFoldDB" id="A0AAD8J255"/>
<reference evidence="10" key="2">
    <citation type="submission" date="2023-05" db="EMBL/GenBank/DDBJ databases">
        <authorList>
            <person name="Schelkunov M.I."/>
        </authorList>
    </citation>
    <scope>NUCLEOTIDE SEQUENCE</scope>
    <source>
        <strain evidence="10">Hsosn_3</strain>
        <tissue evidence="10">Leaf</tissue>
    </source>
</reference>
<feature type="domain" description="FAS1" evidence="9">
    <location>
        <begin position="32"/>
        <end position="159"/>
    </location>
</feature>
<evidence type="ECO:0000256" key="8">
    <source>
        <dbReference type="SAM" id="Phobius"/>
    </source>
</evidence>
<keyword evidence="4" id="KW-0325">Glycoprotein</keyword>
<accession>A0AAD8J255</accession>
<dbReference type="GO" id="GO:0005886">
    <property type="term" value="C:plasma membrane"/>
    <property type="evidence" value="ECO:0007669"/>
    <property type="project" value="UniProtKB-SubCell"/>
</dbReference>
<evidence type="ECO:0000256" key="1">
    <source>
        <dbReference type="ARBA" id="ARBA00004609"/>
    </source>
</evidence>
<dbReference type="FunFam" id="2.30.180.10:FF:000013">
    <property type="entry name" value="Fasciclin-like arabinogalactan protein 4"/>
    <property type="match status" value="1"/>
</dbReference>
<dbReference type="SUPFAM" id="SSF82153">
    <property type="entry name" value="FAS1 domain"/>
    <property type="match status" value="2"/>
</dbReference>
<evidence type="ECO:0000256" key="2">
    <source>
        <dbReference type="ARBA" id="ARBA00007843"/>
    </source>
</evidence>
<keyword evidence="7" id="KW-0449">Lipoprotein</keyword>
<evidence type="ECO:0000259" key="9">
    <source>
        <dbReference type="PROSITE" id="PS50213"/>
    </source>
</evidence>
<reference evidence="10" key="1">
    <citation type="submission" date="2023-02" db="EMBL/GenBank/DDBJ databases">
        <title>Genome of toxic invasive species Heracleum sosnowskyi carries increased number of genes despite the absence of recent whole-genome duplications.</title>
        <authorList>
            <person name="Schelkunov M."/>
            <person name="Shtratnikova V."/>
            <person name="Makarenko M."/>
            <person name="Klepikova A."/>
            <person name="Omelchenko D."/>
            <person name="Novikova G."/>
            <person name="Obukhova E."/>
            <person name="Bogdanov V."/>
            <person name="Penin A."/>
            <person name="Logacheva M."/>
        </authorList>
    </citation>
    <scope>NUCLEOTIDE SEQUENCE</scope>
    <source>
        <strain evidence="10">Hsosn_3</strain>
        <tissue evidence="10">Leaf</tissue>
    </source>
</reference>
<evidence type="ECO:0000256" key="5">
    <source>
        <dbReference type="ARBA" id="ARBA00022729"/>
    </source>
</evidence>
<keyword evidence="11" id="KW-1185">Reference proteome</keyword>
<dbReference type="Gene3D" id="2.30.180.10">
    <property type="entry name" value="FAS1 domain"/>
    <property type="match status" value="2"/>
</dbReference>
<dbReference type="InterPro" id="IPR036378">
    <property type="entry name" value="FAS1_dom_sf"/>
</dbReference>
<evidence type="ECO:0000313" key="10">
    <source>
        <dbReference type="EMBL" id="KAK1394542.1"/>
    </source>
</evidence>
<dbReference type="PANTHER" id="PTHR32382:SF0">
    <property type="entry name" value="FASCICLIN-LIKE ARABINOGALACTAN PROTEIN 4"/>
    <property type="match status" value="1"/>
</dbReference>
<protein>
    <submittedName>
        <fullName evidence="10">Fasciclin-like arabinogalactan protein 4</fullName>
    </submittedName>
</protein>
<comment type="subcellular location">
    <subcellularLocation>
        <location evidence="1">Cell membrane</location>
        <topology evidence="1">Lipid-anchor</topology>
        <topology evidence="1">GPI-anchor</topology>
    </subcellularLocation>
</comment>
<dbReference type="InterPro" id="IPR000782">
    <property type="entry name" value="FAS1_domain"/>
</dbReference>